<dbReference type="AlphaFoldDB" id="A0A2C9UGQ3"/>
<sequence>MVLQEFIGVVVSMVQAETMMEMLWRWSFWVVID</sequence>
<accession>A0A2C9UGQ3</accession>
<name>A0A2C9UGQ3_MANES</name>
<gene>
    <name evidence="1" type="ORF">MANES_15G165800</name>
</gene>
<protein>
    <submittedName>
        <fullName evidence="1">Uncharacterized protein</fullName>
    </submittedName>
</protein>
<reference evidence="1" key="1">
    <citation type="submission" date="2016-02" db="EMBL/GenBank/DDBJ databases">
        <title>WGS assembly of Manihot esculenta.</title>
        <authorList>
            <person name="Bredeson J.V."/>
            <person name="Prochnik S.E."/>
            <person name="Lyons J.B."/>
            <person name="Schmutz J."/>
            <person name="Grimwood J."/>
            <person name="Vrebalov J."/>
            <person name="Bart R.S."/>
            <person name="Amuge T."/>
            <person name="Ferguson M.E."/>
            <person name="Green R."/>
            <person name="Putnam N."/>
            <person name="Stites J."/>
            <person name="Rounsley S."/>
            <person name="Rokhsar D.S."/>
        </authorList>
    </citation>
    <scope>NUCLEOTIDE SEQUENCE [LARGE SCALE GENOMIC DNA]</scope>
    <source>
        <tissue evidence="1">Leaf</tissue>
    </source>
</reference>
<dbReference type="EMBL" id="CM004401">
    <property type="protein sequence ID" value="OAY29701.1"/>
    <property type="molecule type" value="Genomic_DNA"/>
</dbReference>
<organism evidence="1">
    <name type="scientific">Manihot esculenta</name>
    <name type="common">Cassava</name>
    <name type="synonym">Jatropha manihot</name>
    <dbReference type="NCBI Taxonomy" id="3983"/>
    <lineage>
        <taxon>Eukaryota</taxon>
        <taxon>Viridiplantae</taxon>
        <taxon>Streptophyta</taxon>
        <taxon>Embryophyta</taxon>
        <taxon>Tracheophyta</taxon>
        <taxon>Spermatophyta</taxon>
        <taxon>Magnoliopsida</taxon>
        <taxon>eudicotyledons</taxon>
        <taxon>Gunneridae</taxon>
        <taxon>Pentapetalae</taxon>
        <taxon>rosids</taxon>
        <taxon>fabids</taxon>
        <taxon>Malpighiales</taxon>
        <taxon>Euphorbiaceae</taxon>
        <taxon>Crotonoideae</taxon>
        <taxon>Manihoteae</taxon>
        <taxon>Manihot</taxon>
    </lineage>
</organism>
<proteinExistence type="predicted"/>
<evidence type="ECO:0000313" key="1">
    <source>
        <dbReference type="EMBL" id="OAY29701.1"/>
    </source>
</evidence>